<reference evidence="2" key="1">
    <citation type="submission" date="2023-07" db="EMBL/GenBank/DDBJ databases">
        <title>A chromosome-level genome assembly of Lolium multiflorum.</title>
        <authorList>
            <person name="Chen Y."/>
            <person name="Copetti D."/>
            <person name="Kolliker R."/>
            <person name="Studer B."/>
        </authorList>
    </citation>
    <scope>NUCLEOTIDE SEQUENCE</scope>
    <source>
        <strain evidence="2">02402/16</strain>
        <tissue evidence="2">Leaf</tissue>
    </source>
</reference>
<comment type="caution">
    <text evidence="2">The sequence shown here is derived from an EMBL/GenBank/DDBJ whole genome shotgun (WGS) entry which is preliminary data.</text>
</comment>
<feature type="region of interest" description="Disordered" evidence="1">
    <location>
        <begin position="23"/>
        <end position="57"/>
    </location>
</feature>
<evidence type="ECO:0000256" key="1">
    <source>
        <dbReference type="SAM" id="MobiDB-lite"/>
    </source>
</evidence>
<accession>A0AAD8VNB6</accession>
<gene>
    <name evidence="2" type="ORF">QYE76_034703</name>
</gene>
<dbReference type="EMBL" id="JAUUTY010000007">
    <property type="protein sequence ID" value="KAK1611030.1"/>
    <property type="molecule type" value="Genomic_DNA"/>
</dbReference>
<dbReference type="Proteomes" id="UP001231189">
    <property type="component" value="Unassembled WGS sequence"/>
</dbReference>
<proteinExistence type="predicted"/>
<evidence type="ECO:0000313" key="2">
    <source>
        <dbReference type="EMBL" id="KAK1611030.1"/>
    </source>
</evidence>
<keyword evidence="3" id="KW-1185">Reference proteome</keyword>
<feature type="compositionally biased region" description="Basic and acidic residues" evidence="1">
    <location>
        <begin position="23"/>
        <end position="40"/>
    </location>
</feature>
<dbReference type="AlphaFoldDB" id="A0AAD8VNB6"/>
<sequence length="101" mass="11785">MKLNVDAVFNVEEGLGEMALVETEKTRREREEKAKEEAEAVARMGDVPPPPHPMMHPDFQQYMRAMEEDQRRYQESQNKNMQDYFAQVINDKGNEVRGVTL</sequence>
<protein>
    <submittedName>
        <fullName evidence="2">Uncharacterized protein</fullName>
    </submittedName>
</protein>
<organism evidence="2 3">
    <name type="scientific">Lolium multiflorum</name>
    <name type="common">Italian ryegrass</name>
    <name type="synonym">Lolium perenne subsp. multiflorum</name>
    <dbReference type="NCBI Taxonomy" id="4521"/>
    <lineage>
        <taxon>Eukaryota</taxon>
        <taxon>Viridiplantae</taxon>
        <taxon>Streptophyta</taxon>
        <taxon>Embryophyta</taxon>
        <taxon>Tracheophyta</taxon>
        <taxon>Spermatophyta</taxon>
        <taxon>Magnoliopsida</taxon>
        <taxon>Liliopsida</taxon>
        <taxon>Poales</taxon>
        <taxon>Poaceae</taxon>
        <taxon>BOP clade</taxon>
        <taxon>Pooideae</taxon>
        <taxon>Poodae</taxon>
        <taxon>Poeae</taxon>
        <taxon>Poeae Chloroplast Group 2 (Poeae type)</taxon>
        <taxon>Loliodinae</taxon>
        <taxon>Loliinae</taxon>
        <taxon>Lolium</taxon>
    </lineage>
</organism>
<name>A0AAD8VNB6_LOLMU</name>
<evidence type="ECO:0000313" key="3">
    <source>
        <dbReference type="Proteomes" id="UP001231189"/>
    </source>
</evidence>